<evidence type="ECO:0000256" key="1">
    <source>
        <dbReference type="ARBA" id="ARBA00004141"/>
    </source>
</evidence>
<dbReference type="GO" id="GO:0038023">
    <property type="term" value="F:signaling receptor activity"/>
    <property type="evidence" value="ECO:0007669"/>
    <property type="project" value="UniProtKB-ARBA"/>
</dbReference>
<keyword evidence="2 7" id="KW-0812">Transmembrane</keyword>
<evidence type="ECO:0000313" key="8">
    <source>
        <dbReference type="EnsemblMetazoa" id="XP_038058171.1"/>
    </source>
</evidence>
<evidence type="ECO:0000256" key="2">
    <source>
        <dbReference type="ARBA" id="ARBA00022692"/>
    </source>
</evidence>
<feature type="transmembrane region" description="Helical" evidence="7">
    <location>
        <begin position="254"/>
        <end position="280"/>
    </location>
</feature>
<organism evidence="8 9">
    <name type="scientific">Patiria miniata</name>
    <name type="common">Bat star</name>
    <name type="synonym">Asterina miniata</name>
    <dbReference type="NCBI Taxonomy" id="46514"/>
    <lineage>
        <taxon>Eukaryota</taxon>
        <taxon>Metazoa</taxon>
        <taxon>Echinodermata</taxon>
        <taxon>Eleutherozoa</taxon>
        <taxon>Asterozoa</taxon>
        <taxon>Asteroidea</taxon>
        <taxon>Valvatacea</taxon>
        <taxon>Valvatida</taxon>
        <taxon>Asterinidae</taxon>
        <taxon>Patiria</taxon>
    </lineage>
</organism>
<keyword evidence="9" id="KW-1185">Reference proteome</keyword>
<accession>A0A914A468</accession>
<dbReference type="RefSeq" id="XP_038058171.1">
    <property type="nucleotide sequence ID" value="XM_038202243.1"/>
</dbReference>
<dbReference type="InterPro" id="IPR013604">
    <property type="entry name" value="7TM_chemorcpt"/>
</dbReference>
<feature type="transmembrane region" description="Helical" evidence="7">
    <location>
        <begin position="122"/>
        <end position="144"/>
    </location>
</feature>
<dbReference type="GO" id="GO:0051606">
    <property type="term" value="P:detection of stimulus"/>
    <property type="evidence" value="ECO:0007669"/>
    <property type="project" value="UniProtKB-ARBA"/>
</dbReference>
<comment type="subcellular location">
    <subcellularLocation>
        <location evidence="1">Membrane</location>
        <topology evidence="1">Multi-pass membrane protein</topology>
    </subcellularLocation>
</comment>
<dbReference type="Pfam" id="PF08395">
    <property type="entry name" value="7tm_7"/>
    <property type="match status" value="1"/>
</dbReference>
<evidence type="ECO:0000256" key="5">
    <source>
        <dbReference type="ARBA" id="ARBA00023170"/>
    </source>
</evidence>
<evidence type="ECO:0008006" key="10">
    <source>
        <dbReference type="Google" id="ProtNLM"/>
    </source>
</evidence>
<dbReference type="Proteomes" id="UP000887568">
    <property type="component" value="Unplaced"/>
</dbReference>
<dbReference type="GeneID" id="119729607"/>
<dbReference type="GO" id="GO:0016020">
    <property type="term" value="C:membrane"/>
    <property type="evidence" value="ECO:0007669"/>
    <property type="project" value="UniProtKB-SubCell"/>
</dbReference>
<evidence type="ECO:0000256" key="3">
    <source>
        <dbReference type="ARBA" id="ARBA00022989"/>
    </source>
</evidence>
<dbReference type="PANTHER" id="PTHR21421">
    <property type="entry name" value="GUSTATORY RECEPTOR"/>
    <property type="match status" value="1"/>
</dbReference>
<feature type="transmembrane region" description="Helical" evidence="7">
    <location>
        <begin position="156"/>
        <end position="175"/>
    </location>
</feature>
<sequence>MSRTNSVCPLVADESPPPPYATGNPPTNAYEMAQTTGSAVSFTVRSKMSSVDNGTGITDIAAQHQIMQDNDADDDSDIQLTYYEAMSPLFKFMQIMGLWHSEVINPSKRKSKSRRILNARNYSILVLFLLWFNLLRFLPAFFVGPELDPSRLYFKVIYMTVLLQAALNASVNFWAASRKTMLRDYFVHFEKSIQRDPENKIDLGWLRGRAKAFTVVAVIYVTCHFLNQTVGVFGPVESIRNSTNIFVAPFNPHVVVHIICIYLNIYVFASWIFPLLYFLLTCQLMSRLFHDFDVRIGIDIQRATAAKIFPPTFEKLRRQHQYLCESVSLANSGLFTYISLITYVTMGPLACFMLYQLLFSQGIAGNVSAYLMYAIWLSSIFVNVCVVSWYAAVMSSKAHDAKDDCYVCCIDSVTNEQLMQMNMFLSRLNGEDIGFTIFDLVTLTKPFILTIAGLVLTYYAIISEFQG</sequence>
<evidence type="ECO:0000256" key="4">
    <source>
        <dbReference type="ARBA" id="ARBA00023136"/>
    </source>
</evidence>
<protein>
    <recommendedName>
        <fullName evidence="10">Gustatory receptor</fullName>
    </recommendedName>
</protein>
<dbReference type="PANTHER" id="PTHR21421:SF29">
    <property type="entry name" value="GUSTATORY RECEPTOR 5A FOR TREHALOSE-RELATED"/>
    <property type="match status" value="1"/>
</dbReference>
<evidence type="ECO:0000313" key="9">
    <source>
        <dbReference type="Proteomes" id="UP000887568"/>
    </source>
</evidence>
<feature type="transmembrane region" description="Helical" evidence="7">
    <location>
        <begin position="212"/>
        <end position="234"/>
    </location>
</feature>
<dbReference type="OMA" id="TNIFVAP"/>
<feature type="region of interest" description="Disordered" evidence="6">
    <location>
        <begin position="1"/>
        <end position="24"/>
    </location>
</feature>
<keyword evidence="5" id="KW-0675">Receptor</keyword>
<keyword evidence="4 7" id="KW-0472">Membrane</keyword>
<feature type="transmembrane region" description="Helical" evidence="7">
    <location>
        <begin position="433"/>
        <end position="461"/>
    </location>
</feature>
<reference evidence="8" key="1">
    <citation type="submission" date="2022-11" db="UniProtKB">
        <authorList>
            <consortium name="EnsemblMetazoa"/>
        </authorList>
    </citation>
    <scope>IDENTIFICATION</scope>
</reference>
<dbReference type="EnsemblMetazoa" id="XM_038202243.1">
    <property type="protein sequence ID" value="XP_038058171.1"/>
    <property type="gene ID" value="LOC119729607"/>
</dbReference>
<dbReference type="GO" id="GO:0050909">
    <property type="term" value="P:sensory perception of taste"/>
    <property type="evidence" value="ECO:0007669"/>
    <property type="project" value="InterPro"/>
</dbReference>
<proteinExistence type="predicted"/>
<dbReference type="AlphaFoldDB" id="A0A914A468"/>
<keyword evidence="3 7" id="KW-1133">Transmembrane helix</keyword>
<evidence type="ECO:0000256" key="6">
    <source>
        <dbReference type="SAM" id="MobiDB-lite"/>
    </source>
</evidence>
<feature type="transmembrane region" description="Helical" evidence="7">
    <location>
        <begin position="334"/>
        <end position="358"/>
    </location>
</feature>
<name>A0A914A468_PATMI</name>
<evidence type="ECO:0000256" key="7">
    <source>
        <dbReference type="SAM" id="Phobius"/>
    </source>
</evidence>
<dbReference type="OrthoDB" id="6478931at2759"/>
<feature type="transmembrane region" description="Helical" evidence="7">
    <location>
        <begin position="370"/>
        <end position="392"/>
    </location>
</feature>